<accession>A0A850LHH0</accession>
<keyword evidence="1" id="KW-0732">Signal</keyword>
<organism evidence="2 3">
    <name type="scientific">Ruegeria pomeroyi</name>
    <dbReference type="NCBI Taxonomy" id="89184"/>
    <lineage>
        <taxon>Bacteria</taxon>
        <taxon>Pseudomonadati</taxon>
        <taxon>Pseudomonadota</taxon>
        <taxon>Alphaproteobacteria</taxon>
        <taxon>Rhodobacterales</taxon>
        <taxon>Roseobacteraceae</taxon>
        <taxon>Ruegeria</taxon>
    </lineage>
</organism>
<sequence>MPNPVALVTLTLAALMLAACDPGPTGHGTAPAGVDQADWDRQIAARRQARSDVYRGPRGGATGR</sequence>
<evidence type="ECO:0000313" key="2">
    <source>
        <dbReference type="EMBL" id="NVK97353.1"/>
    </source>
</evidence>
<gene>
    <name evidence="2" type="ORF">HW564_10520</name>
</gene>
<dbReference type="RefSeq" id="WP_011048613.1">
    <property type="nucleotide sequence ID" value="NZ_CP076685.1"/>
</dbReference>
<evidence type="ECO:0008006" key="4">
    <source>
        <dbReference type="Google" id="ProtNLM"/>
    </source>
</evidence>
<evidence type="ECO:0000313" key="3">
    <source>
        <dbReference type="Proteomes" id="UP000565723"/>
    </source>
</evidence>
<reference evidence="2 3" key="1">
    <citation type="journal article" date="2020" name="Proc. Natl. Acad. Sci. U.S.A.">
        <title>Ecological drivers of bacterial community assembly in synthetic phycospheres.</title>
        <authorList>
            <person name="Fu H."/>
            <person name="Uchimiya M."/>
            <person name="Gore J."/>
            <person name="Moran M.A."/>
        </authorList>
    </citation>
    <scope>NUCLEOTIDE SEQUENCE [LARGE SCALE GENOMIC DNA]</scope>
    <source>
        <strain evidence="2">HF-Din03</strain>
    </source>
</reference>
<protein>
    <recommendedName>
        <fullName evidence="4">Lipoprotein</fullName>
    </recommendedName>
</protein>
<dbReference type="AlphaFoldDB" id="A0A850LHH0"/>
<feature type="chain" id="PRO_5032503527" description="Lipoprotein" evidence="1">
    <location>
        <begin position="20"/>
        <end position="64"/>
    </location>
</feature>
<evidence type="ECO:0000256" key="1">
    <source>
        <dbReference type="SAM" id="SignalP"/>
    </source>
</evidence>
<dbReference type="Proteomes" id="UP000565723">
    <property type="component" value="Unassembled WGS sequence"/>
</dbReference>
<dbReference type="EMBL" id="JABXIY010000026">
    <property type="protein sequence ID" value="NVK97353.1"/>
    <property type="molecule type" value="Genomic_DNA"/>
</dbReference>
<proteinExistence type="predicted"/>
<comment type="caution">
    <text evidence="2">The sequence shown here is derived from an EMBL/GenBank/DDBJ whole genome shotgun (WGS) entry which is preliminary data.</text>
</comment>
<name>A0A850LHH0_9RHOB</name>
<feature type="signal peptide" evidence="1">
    <location>
        <begin position="1"/>
        <end position="19"/>
    </location>
</feature>